<dbReference type="AlphaFoldDB" id="A0A4U5LNV5"/>
<dbReference type="PROSITE" id="PS51257">
    <property type="entry name" value="PROKAR_LIPOPROTEIN"/>
    <property type="match status" value="1"/>
</dbReference>
<evidence type="ECO:0000256" key="2">
    <source>
        <dbReference type="RuleBase" id="RU102079"/>
    </source>
</evidence>
<dbReference type="PANTHER" id="PTHR11346">
    <property type="entry name" value="GALECTIN"/>
    <property type="match status" value="1"/>
</dbReference>
<comment type="caution">
    <text evidence="5">The sequence shown here is derived from an EMBL/GenBank/DDBJ whole genome shotgun (WGS) entry which is preliminary data.</text>
</comment>
<dbReference type="Gene3D" id="2.60.120.200">
    <property type="match status" value="2"/>
</dbReference>
<evidence type="ECO:0000256" key="1">
    <source>
        <dbReference type="ARBA" id="ARBA00022734"/>
    </source>
</evidence>
<dbReference type="SUPFAM" id="SSF49899">
    <property type="entry name" value="Concanavalin A-like lectins/glucanases"/>
    <property type="match status" value="1"/>
</dbReference>
<dbReference type="EMBL" id="AZBU02000015">
    <property type="protein sequence ID" value="TKR57554.1"/>
    <property type="molecule type" value="Genomic_DNA"/>
</dbReference>
<dbReference type="Pfam" id="PF00337">
    <property type="entry name" value="Gal-bind_lectin"/>
    <property type="match status" value="2"/>
</dbReference>
<sequence>MKGALVFLLFSTQSCLAFSASAEVFDTLGEKSVQTQKKTLDNYNWISTYSILPVMLTLEQPNASDYQVLRLEGRLHADFQRFTVFLTDYHGASNETAPLVLTIEKNGYGMLRSKKSGEWVDGTSFYHKLYPGHNFVIHIRMVEESEKVTFQIYINFEFVMAYHSKLLLKNIKQIQLSGNAFMERTELGGEFHERDSSFMEHFPGPRRQYSVPKEGRIVITGKAEADFAFALVNSKSDNVFWFEVRHGEKKIVTNNEKGTDWGTEERVTNTFEKGKLFEISLFINENTIEAYHNGKHTLRWKHRCDVRNDYLGIKIVRGFTELWN</sequence>
<feature type="chain" id="PRO_5020455230" description="Galectin" evidence="3">
    <location>
        <begin position="18"/>
        <end position="324"/>
    </location>
</feature>
<dbReference type="GO" id="GO:0030246">
    <property type="term" value="F:carbohydrate binding"/>
    <property type="evidence" value="ECO:0007669"/>
    <property type="project" value="UniProtKB-UniRule"/>
</dbReference>
<feature type="domain" description="Galectin" evidence="4">
    <location>
        <begin position="203"/>
        <end position="324"/>
    </location>
</feature>
<evidence type="ECO:0000313" key="6">
    <source>
        <dbReference type="Proteomes" id="UP000298663"/>
    </source>
</evidence>
<dbReference type="SMART" id="SM00908">
    <property type="entry name" value="Gal-bind_lectin"/>
    <property type="match status" value="1"/>
</dbReference>
<feature type="signal peptide" evidence="3">
    <location>
        <begin position="1"/>
        <end position="17"/>
    </location>
</feature>
<dbReference type="InterPro" id="IPR013320">
    <property type="entry name" value="ConA-like_dom_sf"/>
</dbReference>
<gene>
    <name evidence="5" type="ORF">L596_030803</name>
</gene>
<evidence type="ECO:0000256" key="3">
    <source>
        <dbReference type="SAM" id="SignalP"/>
    </source>
</evidence>
<proteinExistence type="predicted"/>
<dbReference type="InterPro" id="IPR044156">
    <property type="entry name" value="Galectin-like"/>
</dbReference>
<organism evidence="5 6">
    <name type="scientific">Steinernema carpocapsae</name>
    <name type="common">Entomopathogenic nematode</name>
    <dbReference type="NCBI Taxonomy" id="34508"/>
    <lineage>
        <taxon>Eukaryota</taxon>
        <taxon>Metazoa</taxon>
        <taxon>Ecdysozoa</taxon>
        <taxon>Nematoda</taxon>
        <taxon>Chromadorea</taxon>
        <taxon>Rhabditida</taxon>
        <taxon>Tylenchina</taxon>
        <taxon>Panagrolaimomorpha</taxon>
        <taxon>Strongyloidoidea</taxon>
        <taxon>Steinernematidae</taxon>
        <taxon>Steinernema</taxon>
    </lineage>
</organism>
<accession>A0A4U5LNV5</accession>
<evidence type="ECO:0000259" key="4">
    <source>
        <dbReference type="PROSITE" id="PS51304"/>
    </source>
</evidence>
<dbReference type="SMART" id="SM00276">
    <property type="entry name" value="GLECT"/>
    <property type="match status" value="1"/>
</dbReference>
<dbReference type="InterPro" id="IPR001079">
    <property type="entry name" value="Galectin_CRD"/>
</dbReference>
<keyword evidence="3" id="KW-0732">Signal</keyword>
<reference evidence="5 6" key="2">
    <citation type="journal article" date="2019" name="G3 (Bethesda)">
        <title>Hybrid Assembly of the Genome of the Entomopathogenic Nematode Steinernema carpocapsae Identifies the X-Chromosome.</title>
        <authorList>
            <person name="Serra L."/>
            <person name="Macchietto M."/>
            <person name="Macias-Munoz A."/>
            <person name="McGill C.J."/>
            <person name="Rodriguez I.M."/>
            <person name="Rodriguez B."/>
            <person name="Murad R."/>
            <person name="Mortazavi A."/>
        </authorList>
    </citation>
    <scope>NUCLEOTIDE SEQUENCE [LARGE SCALE GENOMIC DNA]</scope>
    <source>
        <strain evidence="5 6">ALL</strain>
    </source>
</reference>
<dbReference type="PROSITE" id="PS51304">
    <property type="entry name" value="GALECTIN"/>
    <property type="match status" value="1"/>
</dbReference>
<dbReference type="Proteomes" id="UP000298663">
    <property type="component" value="Unassembled WGS sequence"/>
</dbReference>
<name>A0A4U5LNV5_STECR</name>
<reference evidence="5 6" key="1">
    <citation type="journal article" date="2015" name="Genome Biol.">
        <title>Comparative genomics of Steinernema reveals deeply conserved gene regulatory networks.</title>
        <authorList>
            <person name="Dillman A.R."/>
            <person name="Macchietto M."/>
            <person name="Porter C.F."/>
            <person name="Rogers A."/>
            <person name="Williams B."/>
            <person name="Antoshechkin I."/>
            <person name="Lee M.M."/>
            <person name="Goodwin Z."/>
            <person name="Lu X."/>
            <person name="Lewis E.E."/>
            <person name="Goodrich-Blair H."/>
            <person name="Stock S.P."/>
            <person name="Adams B.J."/>
            <person name="Sternberg P.W."/>
            <person name="Mortazavi A."/>
        </authorList>
    </citation>
    <scope>NUCLEOTIDE SEQUENCE [LARGE SCALE GENOMIC DNA]</scope>
    <source>
        <strain evidence="5 6">ALL</strain>
    </source>
</reference>
<protein>
    <recommendedName>
        <fullName evidence="2">Galectin</fullName>
    </recommendedName>
</protein>
<keyword evidence="1 2" id="KW-0430">Lectin</keyword>
<evidence type="ECO:0000313" key="5">
    <source>
        <dbReference type="EMBL" id="TKR57554.1"/>
    </source>
</evidence>
<keyword evidence="6" id="KW-1185">Reference proteome</keyword>
<dbReference type="PANTHER" id="PTHR11346:SF147">
    <property type="entry name" value="GALECTIN"/>
    <property type="match status" value="1"/>
</dbReference>